<evidence type="ECO:0000313" key="3">
    <source>
        <dbReference type="Proteomes" id="UP000287394"/>
    </source>
</evidence>
<evidence type="ECO:0000256" key="1">
    <source>
        <dbReference type="SAM" id="MobiDB-lite"/>
    </source>
</evidence>
<dbReference type="RefSeq" id="WP_119319048.1">
    <property type="nucleotide sequence ID" value="NZ_AP025739.1"/>
</dbReference>
<name>A0A402CNV4_9BACT</name>
<organism evidence="2 3">
    <name type="scientific">Capsulimonas corticalis</name>
    <dbReference type="NCBI Taxonomy" id="2219043"/>
    <lineage>
        <taxon>Bacteria</taxon>
        <taxon>Bacillati</taxon>
        <taxon>Armatimonadota</taxon>
        <taxon>Armatimonadia</taxon>
        <taxon>Capsulimonadales</taxon>
        <taxon>Capsulimonadaceae</taxon>
        <taxon>Capsulimonas</taxon>
    </lineage>
</organism>
<dbReference type="Pfam" id="PF07336">
    <property type="entry name" value="ABATE"/>
    <property type="match status" value="1"/>
</dbReference>
<accession>A0A402CNV4</accession>
<dbReference type="Gene3D" id="1.10.3300.10">
    <property type="entry name" value="Jann2411-like domain"/>
    <property type="match status" value="1"/>
</dbReference>
<dbReference type="InterPro" id="IPR021005">
    <property type="entry name" value="Znf_CGNR"/>
</dbReference>
<dbReference type="AlphaFoldDB" id="A0A402CNV4"/>
<dbReference type="Proteomes" id="UP000287394">
    <property type="component" value="Chromosome"/>
</dbReference>
<dbReference type="OrthoDB" id="9808437at2"/>
<proteinExistence type="predicted"/>
<dbReference type="InterPro" id="IPR010852">
    <property type="entry name" value="ABATE"/>
</dbReference>
<dbReference type="Pfam" id="PF11706">
    <property type="entry name" value="zf-CGNR"/>
    <property type="match status" value="1"/>
</dbReference>
<evidence type="ECO:0000313" key="2">
    <source>
        <dbReference type="EMBL" id="BDI33292.1"/>
    </source>
</evidence>
<sequence length="212" mass="24166">MATSKASSRFLFYGNSLCLDFVNTERMREGARVDLIESADDLWEWMLESGALPLDAVESGKRQLPGEVAVREAKELRAALRGMARQMAAGETVAPEIAEMLNAHLRRRRGYQQLTLGEGGWTRRFHSEDAQGMDFLFTLVDSAIDLLSGGQGLVRQCESNHCILYFFDTTKNHRRRWCCMEGCGNRHKAAEHYRRRKAKDSRHETLDEKTPL</sequence>
<feature type="compositionally biased region" description="Basic and acidic residues" evidence="1">
    <location>
        <begin position="201"/>
        <end position="212"/>
    </location>
</feature>
<dbReference type="PANTHER" id="PTHR35525">
    <property type="entry name" value="BLL6575 PROTEIN"/>
    <property type="match status" value="1"/>
</dbReference>
<gene>
    <name evidence="2" type="ORF">CCAX7_53430</name>
</gene>
<dbReference type="EMBL" id="AP025739">
    <property type="protein sequence ID" value="BDI33292.1"/>
    <property type="molecule type" value="Genomic_DNA"/>
</dbReference>
<dbReference type="PANTHER" id="PTHR35525:SF3">
    <property type="entry name" value="BLL6575 PROTEIN"/>
    <property type="match status" value="1"/>
</dbReference>
<dbReference type="InterPro" id="IPR023286">
    <property type="entry name" value="ABATE_dom_sf"/>
</dbReference>
<protein>
    <submittedName>
        <fullName evidence="2">Uncharacterized protein</fullName>
    </submittedName>
</protein>
<keyword evidence="3" id="KW-1185">Reference proteome</keyword>
<feature type="compositionally biased region" description="Basic residues" evidence="1">
    <location>
        <begin position="190"/>
        <end position="200"/>
    </location>
</feature>
<dbReference type="SUPFAM" id="SSF160904">
    <property type="entry name" value="Jann2411-like"/>
    <property type="match status" value="1"/>
</dbReference>
<dbReference type="KEGG" id="ccot:CCAX7_53430"/>
<reference evidence="2 3" key="1">
    <citation type="journal article" date="2019" name="Int. J. Syst. Evol. Microbiol.">
        <title>Capsulimonas corticalis gen. nov., sp. nov., an aerobic capsulated bacterium, of a novel bacterial order, Capsulimonadales ord. nov., of the class Armatimonadia of the phylum Armatimonadetes.</title>
        <authorList>
            <person name="Li J."/>
            <person name="Kudo C."/>
            <person name="Tonouchi A."/>
        </authorList>
    </citation>
    <scope>NUCLEOTIDE SEQUENCE [LARGE SCALE GENOMIC DNA]</scope>
    <source>
        <strain evidence="2 3">AX-7</strain>
    </source>
</reference>
<feature type="region of interest" description="Disordered" evidence="1">
    <location>
        <begin position="190"/>
        <end position="212"/>
    </location>
</feature>